<dbReference type="EMBL" id="CP072943">
    <property type="protein sequence ID" value="QTX32800.1"/>
    <property type="molecule type" value="Genomic_DNA"/>
</dbReference>
<dbReference type="GO" id="GO:0005829">
    <property type="term" value="C:cytosol"/>
    <property type="evidence" value="ECO:0007669"/>
    <property type="project" value="TreeGrafter"/>
</dbReference>
<accession>A0A9Q7EXT3</accession>
<feature type="domain" description="HTH cro/C1-type" evidence="2">
    <location>
        <begin position="7"/>
        <end position="61"/>
    </location>
</feature>
<dbReference type="Proteomes" id="UP000671879">
    <property type="component" value="Chromosome"/>
</dbReference>
<dbReference type="PANTHER" id="PTHR46797">
    <property type="entry name" value="HTH-TYPE TRANSCRIPTIONAL REGULATOR"/>
    <property type="match status" value="1"/>
</dbReference>
<proteinExistence type="predicted"/>
<dbReference type="PANTHER" id="PTHR46797:SF1">
    <property type="entry name" value="METHYLPHOSPHONATE SYNTHASE"/>
    <property type="match status" value="1"/>
</dbReference>
<dbReference type="Pfam" id="PF01381">
    <property type="entry name" value="HTH_3"/>
    <property type="match status" value="1"/>
</dbReference>
<keyword evidence="1" id="KW-0238">DNA-binding</keyword>
<protein>
    <submittedName>
        <fullName evidence="3">Helix-turn-helix transcriptional regulator</fullName>
    </submittedName>
</protein>
<evidence type="ECO:0000256" key="1">
    <source>
        <dbReference type="ARBA" id="ARBA00023125"/>
    </source>
</evidence>
<dbReference type="GO" id="GO:0003700">
    <property type="term" value="F:DNA-binding transcription factor activity"/>
    <property type="evidence" value="ECO:0007669"/>
    <property type="project" value="TreeGrafter"/>
</dbReference>
<dbReference type="KEGG" id="aram:KAR29_02390"/>
<dbReference type="RefSeq" id="WP_274374056.1">
    <property type="nucleotide sequence ID" value="NZ_CP072943.1"/>
</dbReference>
<evidence type="ECO:0000313" key="4">
    <source>
        <dbReference type="Proteomes" id="UP000671879"/>
    </source>
</evidence>
<dbReference type="SMART" id="SM00530">
    <property type="entry name" value="HTH_XRE"/>
    <property type="match status" value="1"/>
</dbReference>
<dbReference type="Gene3D" id="1.10.260.40">
    <property type="entry name" value="lambda repressor-like DNA-binding domains"/>
    <property type="match status" value="1"/>
</dbReference>
<gene>
    <name evidence="3" type="ORF">KAR29_02390</name>
</gene>
<reference evidence="4" key="1">
    <citation type="submission" date="2021-04" db="EMBL/GenBank/DDBJ databases">
        <title>A novel Synergistetes isolate from a pyrite-forming mixed culture.</title>
        <authorList>
            <person name="Bunk B."/>
            <person name="Sproer C."/>
            <person name="Spring S."/>
            <person name="Pester M."/>
        </authorList>
    </citation>
    <scope>NUCLEOTIDE SEQUENCE [LARGE SCALE GENOMIC DNA]</scope>
    <source>
        <strain evidence="4">J.5.4.2-T.3.5.2</strain>
    </source>
</reference>
<evidence type="ECO:0000313" key="3">
    <source>
        <dbReference type="EMBL" id="QTX32800.1"/>
    </source>
</evidence>
<name>A0A9Q7EXT3_9BACT</name>
<keyword evidence="4" id="KW-1185">Reference proteome</keyword>
<dbReference type="InterPro" id="IPR010982">
    <property type="entry name" value="Lambda_DNA-bd_dom_sf"/>
</dbReference>
<dbReference type="CDD" id="cd00093">
    <property type="entry name" value="HTH_XRE"/>
    <property type="match status" value="1"/>
</dbReference>
<dbReference type="SUPFAM" id="SSF47413">
    <property type="entry name" value="lambda repressor-like DNA-binding domains"/>
    <property type="match status" value="1"/>
</dbReference>
<sequence length="123" mass="14008">MSLGMRIKVLRKASGKTQQVLAEEVGVSRIYVQALESNRRLPSMKLLHRLALALQVDPGDLVQNLPQGKGSRFQIEELFSREADVEIWYRSKKLSTKDLRLVGKLIDAALSEWEQEEAQEECN</sequence>
<evidence type="ECO:0000259" key="2">
    <source>
        <dbReference type="PROSITE" id="PS50943"/>
    </source>
</evidence>
<dbReference type="AlphaFoldDB" id="A0A9Q7EXT3"/>
<dbReference type="GO" id="GO:0003677">
    <property type="term" value="F:DNA binding"/>
    <property type="evidence" value="ECO:0007669"/>
    <property type="project" value="UniProtKB-KW"/>
</dbReference>
<dbReference type="PROSITE" id="PS50943">
    <property type="entry name" value="HTH_CROC1"/>
    <property type="match status" value="1"/>
</dbReference>
<dbReference type="InterPro" id="IPR050807">
    <property type="entry name" value="TransReg_Diox_bact_type"/>
</dbReference>
<organism evidence="3 4">
    <name type="scientific">Aminithiophilus ramosus</name>
    <dbReference type="NCBI Taxonomy" id="3029084"/>
    <lineage>
        <taxon>Bacteria</taxon>
        <taxon>Thermotogati</taxon>
        <taxon>Synergistota</taxon>
        <taxon>Synergistia</taxon>
        <taxon>Synergistales</taxon>
        <taxon>Aminithiophilaceae</taxon>
        <taxon>Aminithiophilus</taxon>
    </lineage>
</organism>
<dbReference type="InterPro" id="IPR001387">
    <property type="entry name" value="Cro/C1-type_HTH"/>
</dbReference>